<dbReference type="PROSITE" id="PS51053">
    <property type="entry name" value="SERTA"/>
    <property type="match status" value="1"/>
</dbReference>
<evidence type="ECO:0000256" key="1">
    <source>
        <dbReference type="SAM" id="MobiDB-lite"/>
    </source>
</evidence>
<feature type="region of interest" description="Disordered" evidence="1">
    <location>
        <begin position="665"/>
        <end position="698"/>
    </location>
</feature>
<feature type="compositionally biased region" description="Low complexity" evidence="1">
    <location>
        <begin position="401"/>
        <end position="413"/>
    </location>
</feature>
<feature type="domain" description="SERTA" evidence="2">
    <location>
        <begin position="348"/>
        <end position="395"/>
    </location>
</feature>
<dbReference type="EnsemblMetazoa" id="AAEL027562-RC">
    <property type="protein sequence ID" value="AAEL027562-PC"/>
    <property type="gene ID" value="AAEL027562"/>
</dbReference>
<name>A0A6I8TVP1_AEDAE</name>
<reference evidence="3 4" key="1">
    <citation type="submission" date="2017-06" db="EMBL/GenBank/DDBJ databases">
        <title>Aedes aegypti genome working group (AGWG) sequencing and assembly.</title>
        <authorList>
            <consortium name="Aedes aegypti Genome Working Group (AGWG)"/>
            <person name="Matthews B.J."/>
        </authorList>
    </citation>
    <scope>NUCLEOTIDE SEQUENCE [LARGE SCALE GENOMIC DNA]</scope>
    <source>
        <strain evidence="3 4">LVP_AGWG</strain>
    </source>
</reference>
<dbReference type="OrthoDB" id="8735401at2759"/>
<accession>A0A6I8TVP1</accession>
<feature type="compositionally biased region" description="Low complexity" evidence="1">
    <location>
        <begin position="89"/>
        <end position="99"/>
    </location>
</feature>
<protein>
    <recommendedName>
        <fullName evidence="2">SERTA domain-containing protein</fullName>
    </recommendedName>
</protein>
<dbReference type="InterPro" id="IPR009263">
    <property type="entry name" value="SERTA_dom"/>
</dbReference>
<evidence type="ECO:0000313" key="3">
    <source>
        <dbReference type="EnsemblMetazoa" id="AAEL027562-PC"/>
    </source>
</evidence>
<feature type="compositionally biased region" description="Low complexity" evidence="1">
    <location>
        <begin position="557"/>
        <end position="568"/>
    </location>
</feature>
<dbReference type="Proteomes" id="UP000008820">
    <property type="component" value="Chromosome 1"/>
</dbReference>
<reference evidence="3" key="2">
    <citation type="submission" date="2020-05" db="UniProtKB">
        <authorList>
            <consortium name="EnsemblMetazoa"/>
        </authorList>
    </citation>
    <scope>IDENTIFICATION</scope>
    <source>
        <strain evidence="3">LVP_AGWG</strain>
    </source>
</reference>
<dbReference type="InParanoid" id="A0A6I8TVP1"/>
<feature type="compositionally biased region" description="Low complexity" evidence="1">
    <location>
        <begin position="521"/>
        <end position="538"/>
    </location>
</feature>
<dbReference type="FunCoup" id="A0A6I8TVP1">
    <property type="interactions" value="145"/>
</dbReference>
<proteinExistence type="predicted"/>
<evidence type="ECO:0000313" key="4">
    <source>
        <dbReference type="Proteomes" id="UP000008820"/>
    </source>
</evidence>
<feature type="compositionally biased region" description="Polar residues" evidence="1">
    <location>
        <begin position="458"/>
        <end position="520"/>
    </location>
</feature>
<dbReference type="PANTHER" id="PTHR16277:SF7">
    <property type="entry name" value="RE12330P"/>
    <property type="match status" value="1"/>
</dbReference>
<dbReference type="EnsemblMetazoa" id="AAEL027562-RA">
    <property type="protein sequence ID" value="AAEL027562-PA"/>
    <property type="gene ID" value="AAEL027562"/>
</dbReference>
<feature type="compositionally biased region" description="Pro residues" evidence="1">
    <location>
        <begin position="428"/>
        <end position="437"/>
    </location>
</feature>
<dbReference type="AlphaFoldDB" id="A0A6I8TVP1"/>
<feature type="compositionally biased region" description="Polar residues" evidence="1">
    <location>
        <begin position="20"/>
        <end position="33"/>
    </location>
</feature>
<evidence type="ECO:0000259" key="2">
    <source>
        <dbReference type="PROSITE" id="PS51053"/>
    </source>
</evidence>
<organism evidence="3 4">
    <name type="scientific">Aedes aegypti</name>
    <name type="common">Yellowfever mosquito</name>
    <name type="synonym">Culex aegypti</name>
    <dbReference type="NCBI Taxonomy" id="7159"/>
    <lineage>
        <taxon>Eukaryota</taxon>
        <taxon>Metazoa</taxon>
        <taxon>Ecdysozoa</taxon>
        <taxon>Arthropoda</taxon>
        <taxon>Hexapoda</taxon>
        <taxon>Insecta</taxon>
        <taxon>Pterygota</taxon>
        <taxon>Neoptera</taxon>
        <taxon>Endopterygota</taxon>
        <taxon>Diptera</taxon>
        <taxon>Nematocera</taxon>
        <taxon>Culicoidea</taxon>
        <taxon>Culicidae</taxon>
        <taxon>Culicinae</taxon>
        <taxon>Aedini</taxon>
        <taxon>Aedes</taxon>
        <taxon>Stegomyia</taxon>
    </lineage>
</organism>
<dbReference type="GO" id="GO:0005634">
    <property type="term" value="C:nucleus"/>
    <property type="evidence" value="ECO:0007669"/>
    <property type="project" value="TreeGrafter"/>
</dbReference>
<feature type="region of interest" description="Disordered" evidence="1">
    <location>
        <begin position="396"/>
        <end position="577"/>
    </location>
</feature>
<dbReference type="InterPro" id="IPR052262">
    <property type="entry name" value="E2F-SERTA_domain_protein"/>
</dbReference>
<sequence length="802" mass="85682">MMGIQAAASSSNNKRKYEDTSATTTQDNETSINPAAEISSVGPSSAAEHQNAANGQPAPSDDGVSPCKSPRLEQPAAELNESTVELNSSEELSTISSSTITVTSTAASTVATSSSCISITTSTLAASPLISGAPTTIAPINSPLLLPPAPPAEDSIAKLEAVAVPGETGWNCDPIVDPISKLQAVAVPGETWGSDSTRSTLATTLLAADDLDDDDDDFEDDFDDDETILPSYSPIRYPCSPNRGYMPAYPKPGYFPEPYQNCSRMNAANNGAQQYSNRGYGWSQHGYYSPPYEAPSSQQTIRCAENGKSYFELGSANYSNVNQFGAQARHLKRCCDGRNMSCNNKQCYKERRLKMMNLSMFKLARFRQASDQSLYRSVLICNTLKSIEREIDNENKEFSHQQHMQQQHPHLYHAPPPPPPHHLHHPHPPPQQPPPLPQAQSEYGPLYNGINSRIGGSDKQQASKFSDISNNGSSNYSRLQGSNTTTQSTPSYGPNASEQQTTTITTQLSPYDQQTPPQQHHLSPMTTASTTTLPASSPHHNHPLKDPQSGRATPFPSTNGSSSSLTNGYHDGDSGFGDDDCTRPINWGSVLSLSSQSALDPLNNNDLFVTSPSVAVSVVNDSHHTANVTVLASNDNCDSSSSLALSQSGSSSSCLSGSDGSSISSVSNSDSSSDSNHTTDSTIPASSSSGSNSSSTTTLTSLTTLTTTSHCDLNLTTLTTSPSPLLSSCASALQYHSSTNGSNWDLAYLDMDMDEMFPNCYKITSFNSEVDMLGLKSPMLEPSKVVCDNDMDSFTTHIMVGS</sequence>
<feature type="region of interest" description="Disordered" evidence="1">
    <location>
        <begin position="1"/>
        <end position="99"/>
    </location>
</feature>
<gene>
    <name evidence="3" type="primary">110680661</name>
</gene>
<dbReference type="PANTHER" id="PTHR16277">
    <property type="entry name" value="CELL DIVISION CYCLE ASSOCIATED PROTEIN 4/SERTA DOMAIN-CONTAINING PROTEIN 2"/>
    <property type="match status" value="1"/>
</dbReference>
<dbReference type="EnsemblMetazoa" id="AAEL027562-RB">
    <property type="protein sequence ID" value="AAEL027562-PB"/>
    <property type="gene ID" value="AAEL027562"/>
</dbReference>
<feature type="compositionally biased region" description="Polar residues" evidence="1">
    <location>
        <begin position="41"/>
        <end position="54"/>
    </location>
</feature>
<dbReference type="Pfam" id="PF06031">
    <property type="entry name" value="SERTA"/>
    <property type="match status" value="1"/>
</dbReference>
<keyword evidence="4" id="KW-1185">Reference proteome</keyword>